<reference evidence="3 4" key="1">
    <citation type="submission" date="2024-10" db="EMBL/GenBank/DDBJ databases">
        <title>The Natural Products Discovery Center: Release of the First 8490 Sequenced Strains for Exploring Actinobacteria Biosynthetic Diversity.</title>
        <authorList>
            <person name="Kalkreuter E."/>
            <person name="Kautsar S.A."/>
            <person name="Yang D."/>
            <person name="Bader C.D."/>
            <person name="Teijaro C.N."/>
            <person name="Fluegel L."/>
            <person name="Davis C.M."/>
            <person name="Simpson J.R."/>
            <person name="Lauterbach L."/>
            <person name="Steele A.D."/>
            <person name="Gui C."/>
            <person name="Meng S."/>
            <person name="Li G."/>
            <person name="Viehrig K."/>
            <person name="Ye F."/>
            <person name="Su P."/>
            <person name="Kiefer A.F."/>
            <person name="Nichols A."/>
            <person name="Cepeda A.J."/>
            <person name="Yan W."/>
            <person name="Fan B."/>
            <person name="Jiang Y."/>
            <person name="Adhikari A."/>
            <person name="Zheng C.-J."/>
            <person name="Schuster L."/>
            <person name="Cowan T.M."/>
            <person name="Smanski M.J."/>
            <person name="Chevrette M.G."/>
            <person name="De Carvalho L.P.S."/>
            <person name="Shen B."/>
        </authorList>
    </citation>
    <scope>NUCLEOTIDE SEQUENCE [LARGE SCALE GENOMIC DNA]</scope>
    <source>
        <strain evidence="3 4">NPDC003029</strain>
    </source>
</reference>
<sequence>MGHESEERVFAQIERRLTSDDPELAARMSDLNEQFPEGHPSERSRWNWRKRTVLAVIILAVVGLLLTVALSTSPAEAPPPPSGLTHPVLTRAPT</sequence>
<keyword evidence="4" id="KW-1185">Reference proteome</keyword>
<evidence type="ECO:0000256" key="1">
    <source>
        <dbReference type="SAM" id="MobiDB-lite"/>
    </source>
</evidence>
<dbReference type="Pfam" id="PF11239">
    <property type="entry name" value="DUF3040"/>
    <property type="match status" value="1"/>
</dbReference>
<dbReference type="EMBL" id="JBIAPK010000011">
    <property type="protein sequence ID" value="MFF3342793.1"/>
    <property type="molecule type" value="Genomic_DNA"/>
</dbReference>
<dbReference type="Proteomes" id="UP001601976">
    <property type="component" value="Unassembled WGS sequence"/>
</dbReference>
<proteinExistence type="predicted"/>
<comment type="caution">
    <text evidence="3">The sequence shown here is derived from an EMBL/GenBank/DDBJ whole genome shotgun (WGS) entry which is preliminary data.</text>
</comment>
<name>A0ABW6RMK3_9ACTN</name>
<evidence type="ECO:0000256" key="2">
    <source>
        <dbReference type="SAM" id="Phobius"/>
    </source>
</evidence>
<keyword evidence="2" id="KW-0472">Membrane</keyword>
<accession>A0ABW6RMK3</accession>
<feature type="region of interest" description="Disordered" evidence="1">
    <location>
        <begin position="72"/>
        <end position="94"/>
    </location>
</feature>
<dbReference type="InterPro" id="IPR021401">
    <property type="entry name" value="DUF3040"/>
</dbReference>
<evidence type="ECO:0000313" key="4">
    <source>
        <dbReference type="Proteomes" id="UP001601976"/>
    </source>
</evidence>
<organism evidence="3 4">
    <name type="scientific">Streptomyces flavidovirens</name>
    <dbReference type="NCBI Taxonomy" id="67298"/>
    <lineage>
        <taxon>Bacteria</taxon>
        <taxon>Bacillati</taxon>
        <taxon>Actinomycetota</taxon>
        <taxon>Actinomycetes</taxon>
        <taxon>Kitasatosporales</taxon>
        <taxon>Streptomycetaceae</taxon>
        <taxon>Streptomyces</taxon>
    </lineage>
</organism>
<gene>
    <name evidence="3" type="ORF">ACFYWW_29395</name>
</gene>
<feature type="transmembrane region" description="Helical" evidence="2">
    <location>
        <begin position="53"/>
        <end position="72"/>
    </location>
</feature>
<protein>
    <submittedName>
        <fullName evidence="3">DUF3040 domain-containing protein</fullName>
    </submittedName>
</protein>
<keyword evidence="2" id="KW-0812">Transmembrane</keyword>
<keyword evidence="2" id="KW-1133">Transmembrane helix</keyword>
<dbReference type="RefSeq" id="WP_355724833.1">
    <property type="nucleotide sequence ID" value="NZ_JBEXNP010000018.1"/>
</dbReference>
<evidence type="ECO:0000313" key="3">
    <source>
        <dbReference type="EMBL" id="MFF3342793.1"/>
    </source>
</evidence>